<keyword evidence="2" id="KW-1185">Reference proteome</keyword>
<protein>
    <submittedName>
        <fullName evidence="1">Uncharacterized protein</fullName>
    </submittedName>
</protein>
<comment type="caution">
    <text evidence="1">The sequence shown here is derived from an EMBL/GenBank/DDBJ whole genome shotgun (WGS) entry which is preliminary data.</text>
</comment>
<accession>A0A9P9IA04</accession>
<evidence type="ECO:0000313" key="1">
    <source>
        <dbReference type="EMBL" id="KAH7113628.1"/>
    </source>
</evidence>
<organism evidence="1 2">
    <name type="scientific">Dactylonectria macrodidyma</name>
    <dbReference type="NCBI Taxonomy" id="307937"/>
    <lineage>
        <taxon>Eukaryota</taxon>
        <taxon>Fungi</taxon>
        <taxon>Dikarya</taxon>
        <taxon>Ascomycota</taxon>
        <taxon>Pezizomycotina</taxon>
        <taxon>Sordariomycetes</taxon>
        <taxon>Hypocreomycetidae</taxon>
        <taxon>Hypocreales</taxon>
        <taxon>Nectriaceae</taxon>
        <taxon>Dactylonectria</taxon>
    </lineage>
</organism>
<dbReference type="AlphaFoldDB" id="A0A9P9IA04"/>
<gene>
    <name evidence="1" type="ORF">EDB81DRAFT_824858</name>
</gene>
<sequence length="92" mass="10413">MWNGHRIRPQKNREHLVAGIPMDLYNTSELENWAVHLGPAARDGLAQVMAAVDSIDIDDLLDPITTDWCDQQLRDGLETRLRFISTAGQVRC</sequence>
<dbReference type="Proteomes" id="UP000738349">
    <property type="component" value="Unassembled WGS sequence"/>
</dbReference>
<proteinExistence type="predicted"/>
<dbReference type="OrthoDB" id="4943944at2759"/>
<reference evidence="1" key="1">
    <citation type="journal article" date="2021" name="Nat. Commun.">
        <title>Genetic determinants of endophytism in the Arabidopsis root mycobiome.</title>
        <authorList>
            <person name="Mesny F."/>
            <person name="Miyauchi S."/>
            <person name="Thiergart T."/>
            <person name="Pickel B."/>
            <person name="Atanasova L."/>
            <person name="Karlsson M."/>
            <person name="Huettel B."/>
            <person name="Barry K.W."/>
            <person name="Haridas S."/>
            <person name="Chen C."/>
            <person name="Bauer D."/>
            <person name="Andreopoulos W."/>
            <person name="Pangilinan J."/>
            <person name="LaButti K."/>
            <person name="Riley R."/>
            <person name="Lipzen A."/>
            <person name="Clum A."/>
            <person name="Drula E."/>
            <person name="Henrissat B."/>
            <person name="Kohler A."/>
            <person name="Grigoriev I.V."/>
            <person name="Martin F.M."/>
            <person name="Hacquard S."/>
        </authorList>
    </citation>
    <scope>NUCLEOTIDE SEQUENCE</scope>
    <source>
        <strain evidence="1">MPI-CAGE-AT-0147</strain>
    </source>
</reference>
<evidence type="ECO:0000313" key="2">
    <source>
        <dbReference type="Proteomes" id="UP000738349"/>
    </source>
</evidence>
<name>A0A9P9IA04_9HYPO</name>
<dbReference type="EMBL" id="JAGMUV010000034">
    <property type="protein sequence ID" value="KAH7113628.1"/>
    <property type="molecule type" value="Genomic_DNA"/>
</dbReference>